<reference evidence="3 4" key="1">
    <citation type="submission" date="2024-06" db="EMBL/GenBank/DDBJ databases">
        <title>The Natural Products Discovery Center: Release of the First 8490 Sequenced Strains for Exploring Actinobacteria Biosynthetic Diversity.</title>
        <authorList>
            <person name="Kalkreuter E."/>
            <person name="Kautsar S.A."/>
            <person name="Yang D."/>
            <person name="Bader C.D."/>
            <person name="Teijaro C.N."/>
            <person name="Fluegel L."/>
            <person name="Davis C.M."/>
            <person name="Simpson J.R."/>
            <person name="Lauterbach L."/>
            <person name="Steele A.D."/>
            <person name="Gui C."/>
            <person name="Meng S."/>
            <person name="Li G."/>
            <person name="Viehrig K."/>
            <person name="Ye F."/>
            <person name="Su P."/>
            <person name="Kiefer A.F."/>
            <person name="Nichols A."/>
            <person name="Cepeda A.J."/>
            <person name="Yan W."/>
            <person name="Fan B."/>
            <person name="Jiang Y."/>
            <person name="Adhikari A."/>
            <person name="Zheng C.-J."/>
            <person name="Schuster L."/>
            <person name="Cowan T.M."/>
            <person name="Smanski M.J."/>
            <person name="Chevrette M.G."/>
            <person name="De Carvalho L.P.S."/>
            <person name="Shen B."/>
        </authorList>
    </citation>
    <scope>NUCLEOTIDE SEQUENCE [LARGE SCALE GENOMIC DNA]</scope>
    <source>
        <strain evidence="3 4">NPDC048274</strain>
    </source>
</reference>
<dbReference type="InterPro" id="IPR000014">
    <property type="entry name" value="PAS"/>
</dbReference>
<dbReference type="Proteomes" id="UP001551582">
    <property type="component" value="Unassembled WGS sequence"/>
</dbReference>
<keyword evidence="4" id="KW-1185">Reference proteome</keyword>
<accession>A0ABV3E432</accession>
<dbReference type="RefSeq" id="WP_359977685.1">
    <property type="nucleotide sequence ID" value="NZ_JBEZLS010000005.1"/>
</dbReference>
<evidence type="ECO:0000259" key="2">
    <source>
        <dbReference type="PROSITE" id="PS50112"/>
    </source>
</evidence>
<protein>
    <submittedName>
        <fullName evidence="3">SpoIIE family protein phosphatase</fullName>
    </submittedName>
</protein>
<dbReference type="SMART" id="SM00065">
    <property type="entry name" value="GAF"/>
    <property type="match status" value="1"/>
</dbReference>
<dbReference type="InterPro" id="IPR036457">
    <property type="entry name" value="PPM-type-like_dom_sf"/>
</dbReference>
<dbReference type="PROSITE" id="PS50112">
    <property type="entry name" value="PAS"/>
    <property type="match status" value="1"/>
</dbReference>
<dbReference type="InterPro" id="IPR013767">
    <property type="entry name" value="PAS_fold"/>
</dbReference>
<dbReference type="SUPFAM" id="SSF55785">
    <property type="entry name" value="PYP-like sensor domain (PAS domain)"/>
    <property type="match status" value="1"/>
</dbReference>
<keyword evidence="1" id="KW-0378">Hydrolase</keyword>
<organism evidence="3 4">
    <name type="scientific">Streptomyces griseoloalbus</name>
    <dbReference type="NCBI Taxonomy" id="67303"/>
    <lineage>
        <taxon>Bacteria</taxon>
        <taxon>Bacillati</taxon>
        <taxon>Actinomycetota</taxon>
        <taxon>Actinomycetes</taxon>
        <taxon>Kitasatosporales</taxon>
        <taxon>Streptomycetaceae</taxon>
        <taxon>Streptomyces</taxon>
    </lineage>
</organism>
<dbReference type="Pfam" id="PF00989">
    <property type="entry name" value="PAS"/>
    <property type="match status" value="1"/>
</dbReference>
<evidence type="ECO:0000256" key="1">
    <source>
        <dbReference type="ARBA" id="ARBA00022801"/>
    </source>
</evidence>
<dbReference type="InterPro" id="IPR029016">
    <property type="entry name" value="GAF-like_dom_sf"/>
</dbReference>
<dbReference type="Pfam" id="PF07228">
    <property type="entry name" value="SpoIIE"/>
    <property type="match status" value="1"/>
</dbReference>
<dbReference type="EMBL" id="JBEZLS010000005">
    <property type="protein sequence ID" value="MEU9351009.1"/>
    <property type="molecule type" value="Genomic_DNA"/>
</dbReference>
<dbReference type="Gene3D" id="3.30.450.40">
    <property type="match status" value="1"/>
</dbReference>
<gene>
    <name evidence="3" type="ORF">AB0D65_08280</name>
</gene>
<evidence type="ECO:0000313" key="3">
    <source>
        <dbReference type="EMBL" id="MEU9351009.1"/>
    </source>
</evidence>
<comment type="caution">
    <text evidence="3">The sequence shown here is derived from an EMBL/GenBank/DDBJ whole genome shotgun (WGS) entry which is preliminary data.</text>
</comment>
<dbReference type="InterPro" id="IPR052016">
    <property type="entry name" value="Bact_Sigma-Reg"/>
</dbReference>
<dbReference type="InterPro" id="IPR035965">
    <property type="entry name" value="PAS-like_dom_sf"/>
</dbReference>
<dbReference type="SMART" id="SM00091">
    <property type="entry name" value="PAS"/>
    <property type="match status" value="1"/>
</dbReference>
<dbReference type="Gene3D" id="3.60.40.10">
    <property type="entry name" value="PPM-type phosphatase domain"/>
    <property type="match status" value="1"/>
</dbReference>
<dbReference type="InterPro" id="IPR003018">
    <property type="entry name" value="GAF"/>
</dbReference>
<dbReference type="Gene3D" id="3.30.450.20">
    <property type="entry name" value="PAS domain"/>
    <property type="match status" value="1"/>
</dbReference>
<evidence type="ECO:0000313" key="4">
    <source>
        <dbReference type="Proteomes" id="UP001551582"/>
    </source>
</evidence>
<dbReference type="InterPro" id="IPR001932">
    <property type="entry name" value="PPM-type_phosphatase-like_dom"/>
</dbReference>
<dbReference type="PANTHER" id="PTHR43156:SF2">
    <property type="entry name" value="STAGE II SPORULATION PROTEIN E"/>
    <property type="match status" value="1"/>
</dbReference>
<dbReference type="SUPFAM" id="SSF55781">
    <property type="entry name" value="GAF domain-like"/>
    <property type="match status" value="1"/>
</dbReference>
<sequence length="581" mass="62511">MMGQDDAAPEGNTSADDAGPLSAGLNSLAAGAYLADEHGVITAVNAPAERLLGRPAVELVGRDSHDLLHRNALGQQVPRTECPIRKAALANRTAQGEDLWFKRDDSSLVPVAWLVTACDEAGGQGVLVLFHQLDDDRPSSVQETFSELERLALLAELTNQLTSTMDIEEALNRLVRLVVPRLADWAVIDLITESAQVWRSAVVHFEDGALTYKEDLVGPMPAVPQESQLPLSRALRGAASALAGPDTYRGDPDSGIAVEQRRLFAATGIQSAVIGPIRGLREVLGALTLGRSTCSNPFTSADLPLLEEITRRAGVALDNARLYERQRKVSETMQRHLLPQLPEVPELAMTVRYESAPDASQVGGDWYDAFVLPDGATALVIGDVVGHDLDAAADMAQLRNMLRAYAYSQQEPPSKIVEWLDQAAMDLAGADMATLVLARLTDLGDVGWELAWTNAGHPPPLLIAQNGMTQYLTDGHGILLGTGTAPSRPNGTMRLPPGATLLLYTDGLIEEPGTSLDDGLDRLSRHAAALVHRPLDAFTDQLLERTRPPANDDDVAILALRLTTRTRAWPARPPGPAQERP</sequence>
<dbReference type="SUPFAM" id="SSF81606">
    <property type="entry name" value="PP2C-like"/>
    <property type="match status" value="1"/>
</dbReference>
<dbReference type="Pfam" id="PF01590">
    <property type="entry name" value="GAF"/>
    <property type="match status" value="1"/>
</dbReference>
<proteinExistence type="predicted"/>
<name>A0ABV3E432_9ACTN</name>
<dbReference type="CDD" id="cd00130">
    <property type="entry name" value="PAS"/>
    <property type="match status" value="1"/>
</dbReference>
<dbReference type="PANTHER" id="PTHR43156">
    <property type="entry name" value="STAGE II SPORULATION PROTEIN E-RELATED"/>
    <property type="match status" value="1"/>
</dbReference>
<feature type="domain" description="PAS" evidence="2">
    <location>
        <begin position="25"/>
        <end position="69"/>
    </location>
</feature>
<dbReference type="SMART" id="SM00331">
    <property type="entry name" value="PP2C_SIG"/>
    <property type="match status" value="1"/>
</dbReference>